<evidence type="ECO:0000256" key="2">
    <source>
        <dbReference type="ARBA" id="ARBA00004408"/>
    </source>
</evidence>
<dbReference type="Pfam" id="PF06003">
    <property type="entry name" value="SMN_Tudor"/>
    <property type="match status" value="1"/>
</dbReference>
<feature type="compositionally biased region" description="Acidic residues" evidence="8">
    <location>
        <begin position="113"/>
        <end position="124"/>
    </location>
</feature>
<dbReference type="GO" id="GO:0008380">
    <property type="term" value="P:RNA splicing"/>
    <property type="evidence" value="ECO:0007669"/>
    <property type="project" value="UniProtKB-KW"/>
</dbReference>
<feature type="domain" description="Tudor" evidence="9">
    <location>
        <begin position="63"/>
        <end position="121"/>
    </location>
</feature>
<evidence type="ECO:0000259" key="9">
    <source>
        <dbReference type="PROSITE" id="PS50304"/>
    </source>
</evidence>
<dbReference type="GO" id="GO:0006397">
    <property type="term" value="P:mRNA processing"/>
    <property type="evidence" value="ECO:0007669"/>
    <property type="project" value="UniProtKB-KW"/>
</dbReference>
<evidence type="ECO:0000256" key="4">
    <source>
        <dbReference type="ARBA" id="ARBA00022664"/>
    </source>
</evidence>
<dbReference type="AlphaFoldDB" id="A0A0N4VDH3"/>
<evidence type="ECO:0000256" key="1">
    <source>
        <dbReference type="ARBA" id="ARBA00004216"/>
    </source>
</evidence>
<dbReference type="PANTHER" id="PTHR39267:SF1">
    <property type="entry name" value="SURVIVAL MOTOR NEURON PROTEIN"/>
    <property type="match status" value="1"/>
</dbReference>
<dbReference type="CDD" id="cd22852">
    <property type="entry name" value="SMN_C"/>
    <property type="match status" value="1"/>
</dbReference>
<keyword evidence="4" id="KW-0507">mRNA processing</keyword>
<dbReference type="GO" id="GO:0097504">
    <property type="term" value="C:Gemini of Cajal bodies"/>
    <property type="evidence" value="ECO:0007669"/>
    <property type="project" value="UniProtKB-SubCell"/>
</dbReference>
<dbReference type="Pfam" id="PF20635">
    <property type="entry name" value="SMN_YG-box"/>
    <property type="match status" value="1"/>
</dbReference>
<feature type="region of interest" description="Disordered" evidence="8">
    <location>
        <begin position="110"/>
        <end position="156"/>
    </location>
</feature>
<evidence type="ECO:0000313" key="12">
    <source>
        <dbReference type="WBParaSite" id="EVEC_0000865901-mRNA-1"/>
    </source>
</evidence>
<comment type="subcellular location">
    <subcellularLocation>
        <location evidence="1">Cytoplasm</location>
        <location evidence="1">Myofibril</location>
        <location evidence="1">Sarcomere</location>
        <location evidence="1">Z line</location>
    </subcellularLocation>
    <subcellularLocation>
        <location evidence="2">Nucleus</location>
        <location evidence="2">Cajal body</location>
    </subcellularLocation>
    <subcellularLocation>
        <location evidence="7">Nucleus</location>
        <location evidence="7">Gem</location>
    </subcellularLocation>
</comment>
<sequence>MDFKSGDEEIVFIGECQRFSNKDEIWDDNAVIKMYDQCIQRTYEKVEEDGLSASTGSKRKQKKWHVGDLCLAPYYEDNLWYPAVIEEVSSDTCKVLYEEYNETAQVKLVELEPREEESETSEDIDPSKSAKHGKAKTQRCNTGNGETASGFPSGSKTAKDFGVDSVKCCFPPLEMPTSVPPPPPMFSGIPPPNDEEAFSNMLLSWYMCGYHTGYCQAIQNERKKKMDTCKDLPPS</sequence>
<reference evidence="12" key="1">
    <citation type="submission" date="2017-02" db="UniProtKB">
        <authorList>
            <consortium name="WormBaseParasite"/>
        </authorList>
    </citation>
    <scope>IDENTIFICATION</scope>
</reference>
<dbReference type="PANTHER" id="PTHR39267">
    <property type="entry name" value="SURVIVAL MOTOR NEURON-LIKE PROTEIN 1"/>
    <property type="match status" value="1"/>
</dbReference>
<dbReference type="STRING" id="51028.A0A0N4VDH3"/>
<gene>
    <name evidence="10" type="ORF">EVEC_LOCUS8143</name>
</gene>
<dbReference type="SMART" id="SM00333">
    <property type="entry name" value="TUDOR"/>
    <property type="match status" value="1"/>
</dbReference>
<evidence type="ECO:0000313" key="11">
    <source>
        <dbReference type="Proteomes" id="UP000274131"/>
    </source>
</evidence>
<dbReference type="Proteomes" id="UP000274131">
    <property type="component" value="Unassembled WGS sequence"/>
</dbReference>
<dbReference type="InterPro" id="IPR002999">
    <property type="entry name" value="Tudor"/>
</dbReference>
<dbReference type="Gene3D" id="2.30.30.140">
    <property type="match status" value="1"/>
</dbReference>
<keyword evidence="11" id="KW-1185">Reference proteome</keyword>
<dbReference type="CDD" id="cd21182">
    <property type="entry name" value="Tudor_SMN_SPF30-like"/>
    <property type="match status" value="1"/>
</dbReference>
<dbReference type="SUPFAM" id="SSF63748">
    <property type="entry name" value="Tudor/PWWP/MBT"/>
    <property type="match status" value="1"/>
</dbReference>
<dbReference type="InterPro" id="IPR010304">
    <property type="entry name" value="SMN_Tudor"/>
</dbReference>
<evidence type="ECO:0000256" key="5">
    <source>
        <dbReference type="ARBA" id="ARBA00023187"/>
    </source>
</evidence>
<accession>A0A0N4VDH3</accession>
<dbReference type="OrthoDB" id="197400at2759"/>
<evidence type="ECO:0000256" key="3">
    <source>
        <dbReference type="ARBA" id="ARBA00005371"/>
    </source>
</evidence>
<organism evidence="12">
    <name type="scientific">Enterobius vermicularis</name>
    <name type="common">Human pinworm</name>
    <dbReference type="NCBI Taxonomy" id="51028"/>
    <lineage>
        <taxon>Eukaryota</taxon>
        <taxon>Metazoa</taxon>
        <taxon>Ecdysozoa</taxon>
        <taxon>Nematoda</taxon>
        <taxon>Chromadorea</taxon>
        <taxon>Rhabditida</taxon>
        <taxon>Spirurina</taxon>
        <taxon>Oxyuridomorpha</taxon>
        <taxon>Oxyuroidea</taxon>
        <taxon>Oxyuridae</taxon>
        <taxon>Enterobius</taxon>
    </lineage>
</organism>
<evidence type="ECO:0000313" key="10">
    <source>
        <dbReference type="EMBL" id="VDD93392.1"/>
    </source>
</evidence>
<dbReference type="WBParaSite" id="EVEC_0000865901-mRNA-1">
    <property type="protein sequence ID" value="EVEC_0000865901-mRNA-1"/>
    <property type="gene ID" value="EVEC_0000865901"/>
</dbReference>
<dbReference type="PROSITE" id="PS50304">
    <property type="entry name" value="TUDOR"/>
    <property type="match status" value="1"/>
</dbReference>
<dbReference type="Gene3D" id="3.40.190.10">
    <property type="entry name" value="Periplasmic binding protein-like II"/>
    <property type="match status" value="1"/>
</dbReference>
<dbReference type="GO" id="GO:0015030">
    <property type="term" value="C:Cajal body"/>
    <property type="evidence" value="ECO:0007669"/>
    <property type="project" value="UniProtKB-SubCell"/>
</dbReference>
<dbReference type="InterPro" id="IPR040424">
    <property type="entry name" value="Smn1"/>
</dbReference>
<evidence type="ECO:0000256" key="8">
    <source>
        <dbReference type="SAM" id="MobiDB-lite"/>
    </source>
</evidence>
<keyword evidence="6" id="KW-0539">Nucleus</keyword>
<protein>
    <submittedName>
        <fullName evidence="12">Tudor domain-containing protein</fullName>
    </submittedName>
</protein>
<proteinExistence type="inferred from homology"/>
<evidence type="ECO:0000256" key="7">
    <source>
        <dbReference type="ARBA" id="ARBA00034695"/>
    </source>
</evidence>
<dbReference type="GO" id="GO:0030018">
    <property type="term" value="C:Z disc"/>
    <property type="evidence" value="ECO:0007669"/>
    <property type="project" value="UniProtKB-SubCell"/>
</dbReference>
<comment type="similarity">
    <text evidence="3">Belongs to the SMN family.</text>
</comment>
<evidence type="ECO:0000256" key="6">
    <source>
        <dbReference type="ARBA" id="ARBA00023242"/>
    </source>
</evidence>
<dbReference type="InterPro" id="IPR047313">
    <property type="entry name" value="SMN_C"/>
</dbReference>
<dbReference type="GO" id="GO:0003723">
    <property type="term" value="F:RNA binding"/>
    <property type="evidence" value="ECO:0007669"/>
    <property type="project" value="InterPro"/>
</dbReference>
<reference evidence="10 11" key="2">
    <citation type="submission" date="2018-10" db="EMBL/GenBank/DDBJ databases">
        <authorList>
            <consortium name="Pathogen Informatics"/>
        </authorList>
    </citation>
    <scope>NUCLEOTIDE SEQUENCE [LARGE SCALE GENOMIC DNA]</scope>
</reference>
<dbReference type="EMBL" id="UXUI01009282">
    <property type="protein sequence ID" value="VDD93392.1"/>
    <property type="molecule type" value="Genomic_DNA"/>
</dbReference>
<feature type="compositionally biased region" description="Polar residues" evidence="8">
    <location>
        <begin position="138"/>
        <end position="156"/>
    </location>
</feature>
<keyword evidence="5" id="KW-0508">mRNA splicing</keyword>
<name>A0A0N4VDH3_ENTVE</name>